<keyword evidence="3" id="KW-1185">Reference proteome</keyword>
<reference evidence="2" key="2">
    <citation type="submission" date="2020-09" db="EMBL/GenBank/DDBJ databases">
        <authorList>
            <person name="Sun Q."/>
            <person name="Zhou Y."/>
        </authorList>
    </citation>
    <scope>NUCLEOTIDE SEQUENCE</scope>
    <source>
        <strain evidence="2">CGMCC 1.10998</strain>
    </source>
</reference>
<name>A0A916V1I0_9BURK</name>
<dbReference type="RefSeq" id="WP_188569343.1">
    <property type="nucleotide sequence ID" value="NZ_BMED01000008.1"/>
</dbReference>
<dbReference type="Pfam" id="PF00550">
    <property type="entry name" value="PP-binding"/>
    <property type="match status" value="1"/>
</dbReference>
<reference evidence="2" key="1">
    <citation type="journal article" date="2014" name="Int. J. Syst. Evol. Microbiol.">
        <title>Complete genome sequence of Corynebacterium casei LMG S-19264T (=DSM 44701T), isolated from a smear-ripened cheese.</title>
        <authorList>
            <consortium name="US DOE Joint Genome Institute (JGI-PGF)"/>
            <person name="Walter F."/>
            <person name="Albersmeier A."/>
            <person name="Kalinowski J."/>
            <person name="Ruckert C."/>
        </authorList>
    </citation>
    <scope>NUCLEOTIDE SEQUENCE</scope>
    <source>
        <strain evidence="2">CGMCC 1.10998</strain>
    </source>
</reference>
<dbReference type="Proteomes" id="UP000637423">
    <property type="component" value="Unassembled WGS sequence"/>
</dbReference>
<organism evidence="2 3">
    <name type="scientific">Undibacterium terreum</name>
    <dbReference type="NCBI Taxonomy" id="1224302"/>
    <lineage>
        <taxon>Bacteria</taxon>
        <taxon>Pseudomonadati</taxon>
        <taxon>Pseudomonadota</taxon>
        <taxon>Betaproteobacteria</taxon>
        <taxon>Burkholderiales</taxon>
        <taxon>Oxalobacteraceae</taxon>
        <taxon>Undibacterium</taxon>
    </lineage>
</organism>
<proteinExistence type="predicted"/>
<gene>
    <name evidence="2" type="ORF">GCM10011396_54790</name>
</gene>
<dbReference type="PROSITE" id="PS50075">
    <property type="entry name" value="CARRIER"/>
    <property type="match status" value="1"/>
</dbReference>
<accession>A0A916V1I0</accession>
<dbReference type="AlphaFoldDB" id="A0A916V1I0"/>
<dbReference type="EMBL" id="BMED01000008">
    <property type="protein sequence ID" value="GGD00291.1"/>
    <property type="molecule type" value="Genomic_DNA"/>
</dbReference>
<evidence type="ECO:0000313" key="3">
    <source>
        <dbReference type="Proteomes" id="UP000637423"/>
    </source>
</evidence>
<protein>
    <recommendedName>
        <fullName evidence="1">Carrier domain-containing protein</fullName>
    </recommendedName>
</protein>
<feature type="domain" description="Carrier" evidence="1">
    <location>
        <begin position="1"/>
        <end position="78"/>
    </location>
</feature>
<evidence type="ECO:0000313" key="2">
    <source>
        <dbReference type="EMBL" id="GGD00291.1"/>
    </source>
</evidence>
<dbReference type="SUPFAM" id="SSF47336">
    <property type="entry name" value="ACP-like"/>
    <property type="match status" value="1"/>
</dbReference>
<evidence type="ECO:0000259" key="1">
    <source>
        <dbReference type="PROSITE" id="PS50075"/>
    </source>
</evidence>
<dbReference type="InterPro" id="IPR009081">
    <property type="entry name" value="PP-bd_ACP"/>
</dbReference>
<comment type="caution">
    <text evidence="2">The sequence shown here is derived from an EMBL/GenBank/DDBJ whole genome shotgun (WGS) entry which is preliminary data.</text>
</comment>
<sequence>MNRQEIEDIVLDTVATILKRPLDAGLNSTRSSIVEWDSLKHVEIMFALEDELGTEFSEEELAQLDSVMKIVDVVAARQAA</sequence>
<dbReference type="InterPro" id="IPR036736">
    <property type="entry name" value="ACP-like_sf"/>
</dbReference>
<dbReference type="Gene3D" id="1.10.1200.10">
    <property type="entry name" value="ACP-like"/>
    <property type="match status" value="1"/>
</dbReference>